<keyword evidence="10 15" id="KW-0326">Glycosidase</keyword>
<sequence length="484" mass="49554">MRSTLIFSSLMTAVLAGVQLDRRACNHDNCLRAFIGSSANAATFCPTFTTAVVTATAGLPAYASQCSFEISRVSSACSCLFTGSPSPSSSSSTVLSTTSSRRYSSSTTSTTSSTVSSAAPSSTSTSSSSSGGSTTPTCTCTAYSQIAPAVASCTAITLQDIAAPTNKTIDLSKLKANSVVTFAGTTTFAFTNSSTFNPMQFGGANVTITSAPGAIIDGNGQAYWDGQGSNGGLPKPDHFIVVNKMTAGSVIQNLHIQNWPTHLFSISSCSNMVMQNLLLDNSAGDVPNAISGGLPAAHNSDGFDLSTSSNVLITNNVVYNQDDCVAITSGNNVTVSNMYCSGGHGMSIGSVGGKSNNNVTNILFTDSQIVNSQNGARIKTNFNTTGFISNITYSNIAVSNISIYGIDVQQDYLNGGPTGIPSNGVTISNLLFQNLTGTAAASAEDYYILCGSGSCSNFVFSGVNIVGGGVVSSCNYPPSGCPRP</sequence>
<feature type="signal peptide" evidence="17">
    <location>
        <begin position="1"/>
        <end position="16"/>
    </location>
</feature>
<evidence type="ECO:0000256" key="3">
    <source>
        <dbReference type="ARBA" id="ARBA00012736"/>
    </source>
</evidence>
<dbReference type="InterPro" id="IPR011050">
    <property type="entry name" value="Pectin_lyase_fold/virulence"/>
</dbReference>
<dbReference type="STRING" id="1745343.A0A2J6PRQ0"/>
<dbReference type="Proteomes" id="UP000235672">
    <property type="component" value="Unassembled WGS sequence"/>
</dbReference>
<protein>
    <recommendedName>
        <fullName evidence="3">endo-polygalacturonase</fullName>
        <ecNumber evidence="3">3.2.1.15</ecNumber>
    </recommendedName>
</protein>
<evidence type="ECO:0000256" key="4">
    <source>
        <dbReference type="ARBA" id="ARBA00022525"/>
    </source>
</evidence>
<evidence type="ECO:0000256" key="2">
    <source>
        <dbReference type="ARBA" id="ARBA00008834"/>
    </source>
</evidence>
<evidence type="ECO:0000256" key="9">
    <source>
        <dbReference type="ARBA" id="ARBA00023180"/>
    </source>
</evidence>
<proteinExistence type="inferred from homology"/>
<dbReference type="PANTHER" id="PTHR31884:SF9">
    <property type="entry name" value="ENDOPOLYGALACTURONASE D-RELATED"/>
    <property type="match status" value="1"/>
</dbReference>
<dbReference type="AlphaFoldDB" id="A0A2J6PRQ0"/>
<feature type="chain" id="PRO_5014440770" description="endo-polygalacturonase" evidence="17">
    <location>
        <begin position="17"/>
        <end position="484"/>
    </location>
</feature>
<evidence type="ECO:0000256" key="10">
    <source>
        <dbReference type="ARBA" id="ARBA00023295"/>
    </source>
</evidence>
<evidence type="ECO:0000256" key="7">
    <source>
        <dbReference type="ARBA" id="ARBA00022801"/>
    </source>
</evidence>
<dbReference type="OrthoDB" id="1546079at2759"/>
<evidence type="ECO:0000256" key="1">
    <source>
        <dbReference type="ARBA" id="ARBA00004613"/>
    </source>
</evidence>
<evidence type="ECO:0000256" key="12">
    <source>
        <dbReference type="ARBA" id="ARBA00034074"/>
    </source>
</evidence>
<keyword evidence="4" id="KW-0964">Secreted</keyword>
<evidence type="ECO:0000256" key="8">
    <source>
        <dbReference type="ARBA" id="ARBA00023157"/>
    </source>
</evidence>
<dbReference type="InterPro" id="IPR050434">
    <property type="entry name" value="Glycosyl_hydrlase_28"/>
</dbReference>
<dbReference type="PANTHER" id="PTHR31884">
    <property type="entry name" value="POLYGALACTURONASE"/>
    <property type="match status" value="1"/>
</dbReference>
<keyword evidence="19" id="KW-1185">Reference proteome</keyword>
<name>A0A2J6PRQ0_9HELO</name>
<evidence type="ECO:0000256" key="11">
    <source>
        <dbReference type="ARBA" id="ARBA00023316"/>
    </source>
</evidence>
<dbReference type="InterPro" id="IPR012334">
    <property type="entry name" value="Pectin_lyas_fold"/>
</dbReference>
<dbReference type="GO" id="GO:0045490">
    <property type="term" value="P:pectin catabolic process"/>
    <property type="evidence" value="ECO:0007669"/>
    <property type="project" value="TreeGrafter"/>
</dbReference>
<reference evidence="18 19" key="1">
    <citation type="submission" date="2016-05" db="EMBL/GenBank/DDBJ databases">
        <title>A degradative enzymes factory behind the ericoid mycorrhizal symbiosis.</title>
        <authorList>
            <consortium name="DOE Joint Genome Institute"/>
            <person name="Martino E."/>
            <person name="Morin E."/>
            <person name="Grelet G."/>
            <person name="Kuo A."/>
            <person name="Kohler A."/>
            <person name="Daghino S."/>
            <person name="Barry K."/>
            <person name="Choi C."/>
            <person name="Cichocki N."/>
            <person name="Clum A."/>
            <person name="Copeland A."/>
            <person name="Hainaut M."/>
            <person name="Haridas S."/>
            <person name="Labutti K."/>
            <person name="Lindquist E."/>
            <person name="Lipzen A."/>
            <person name="Khouja H.-R."/>
            <person name="Murat C."/>
            <person name="Ohm R."/>
            <person name="Olson A."/>
            <person name="Spatafora J."/>
            <person name="Veneault-Fourrey C."/>
            <person name="Henrissat B."/>
            <person name="Grigoriev I."/>
            <person name="Martin F."/>
            <person name="Perotto S."/>
        </authorList>
    </citation>
    <scope>NUCLEOTIDE SEQUENCE [LARGE SCALE GENOMIC DNA]</scope>
    <source>
        <strain evidence="18 19">UAMH 7357</strain>
    </source>
</reference>
<evidence type="ECO:0000313" key="18">
    <source>
        <dbReference type="EMBL" id="PMD16708.1"/>
    </source>
</evidence>
<keyword evidence="11" id="KW-0961">Cell wall biogenesis/degradation</keyword>
<dbReference type="PROSITE" id="PS00502">
    <property type="entry name" value="POLYGALACTURONASE"/>
    <property type="match status" value="1"/>
</dbReference>
<keyword evidence="6" id="KW-0677">Repeat</keyword>
<dbReference type="Pfam" id="PF00295">
    <property type="entry name" value="Glyco_hydro_28"/>
    <property type="match status" value="1"/>
</dbReference>
<dbReference type="GO" id="GO:0071555">
    <property type="term" value="P:cell wall organization"/>
    <property type="evidence" value="ECO:0007669"/>
    <property type="project" value="UniProtKB-KW"/>
</dbReference>
<dbReference type="InterPro" id="IPR006626">
    <property type="entry name" value="PbH1"/>
</dbReference>
<evidence type="ECO:0000313" key="19">
    <source>
        <dbReference type="Proteomes" id="UP000235672"/>
    </source>
</evidence>
<dbReference type="EC" id="3.2.1.15" evidence="3"/>
<comment type="function">
    <text evidence="13">Involved in maceration and soft-rotting of plant tissue. Hydrolyzes the 1,4-alpha glycosidic bonds of de-esterified pectate in the smooth region of the plant cell wall.</text>
</comment>
<comment type="subcellular location">
    <subcellularLocation>
        <location evidence="1">Secreted</location>
    </subcellularLocation>
</comment>
<evidence type="ECO:0000256" key="16">
    <source>
        <dbReference type="SAM" id="MobiDB-lite"/>
    </source>
</evidence>
<evidence type="ECO:0000256" key="15">
    <source>
        <dbReference type="RuleBase" id="RU361169"/>
    </source>
</evidence>
<keyword evidence="9" id="KW-0325">Glycoprotein</keyword>
<keyword evidence="8" id="KW-1015">Disulfide bond</keyword>
<gene>
    <name evidence="18" type="ORF">NA56DRAFT_632988</name>
</gene>
<evidence type="ECO:0000256" key="13">
    <source>
        <dbReference type="ARBA" id="ARBA00037707"/>
    </source>
</evidence>
<accession>A0A2J6PRQ0</accession>
<dbReference type="SMART" id="SM00710">
    <property type="entry name" value="PbH1"/>
    <property type="match status" value="6"/>
</dbReference>
<evidence type="ECO:0000256" key="17">
    <source>
        <dbReference type="SAM" id="SignalP"/>
    </source>
</evidence>
<dbReference type="GO" id="GO:0005576">
    <property type="term" value="C:extracellular region"/>
    <property type="evidence" value="ECO:0007669"/>
    <property type="project" value="UniProtKB-SubCell"/>
</dbReference>
<dbReference type="GO" id="GO:0004650">
    <property type="term" value="F:polygalacturonase activity"/>
    <property type="evidence" value="ECO:0007669"/>
    <property type="project" value="UniProtKB-EC"/>
</dbReference>
<dbReference type="EMBL" id="KZ613504">
    <property type="protein sequence ID" value="PMD16708.1"/>
    <property type="molecule type" value="Genomic_DNA"/>
</dbReference>
<comment type="catalytic activity">
    <reaction evidence="12">
        <text>(1,4-alpha-D-galacturonosyl)n+m + H2O = (1,4-alpha-D-galacturonosyl)n + (1,4-alpha-D-galacturonosyl)m.</text>
        <dbReference type="EC" id="3.2.1.15"/>
    </reaction>
</comment>
<dbReference type="SUPFAM" id="SSF51126">
    <property type="entry name" value="Pectin lyase-like"/>
    <property type="match status" value="1"/>
</dbReference>
<keyword evidence="5 17" id="KW-0732">Signal</keyword>
<comment type="similarity">
    <text evidence="2 15">Belongs to the glycosyl hydrolase 28 family.</text>
</comment>
<evidence type="ECO:0000256" key="14">
    <source>
        <dbReference type="PROSITE-ProRule" id="PRU10052"/>
    </source>
</evidence>
<dbReference type="Gene3D" id="2.160.20.10">
    <property type="entry name" value="Single-stranded right-handed beta-helix, Pectin lyase-like"/>
    <property type="match status" value="1"/>
</dbReference>
<dbReference type="FunFam" id="2.160.20.10:FF:000002">
    <property type="entry name" value="Endopolygalacturonase D"/>
    <property type="match status" value="1"/>
</dbReference>
<dbReference type="InterPro" id="IPR000743">
    <property type="entry name" value="Glyco_hydro_28"/>
</dbReference>
<feature type="region of interest" description="Disordered" evidence="16">
    <location>
        <begin position="102"/>
        <end position="133"/>
    </location>
</feature>
<keyword evidence="7 15" id="KW-0378">Hydrolase</keyword>
<evidence type="ECO:0000256" key="5">
    <source>
        <dbReference type="ARBA" id="ARBA00022729"/>
    </source>
</evidence>
<evidence type="ECO:0000256" key="6">
    <source>
        <dbReference type="ARBA" id="ARBA00022737"/>
    </source>
</evidence>
<organism evidence="18 19">
    <name type="scientific">Hyaloscypha hepaticicola</name>
    <dbReference type="NCBI Taxonomy" id="2082293"/>
    <lineage>
        <taxon>Eukaryota</taxon>
        <taxon>Fungi</taxon>
        <taxon>Dikarya</taxon>
        <taxon>Ascomycota</taxon>
        <taxon>Pezizomycotina</taxon>
        <taxon>Leotiomycetes</taxon>
        <taxon>Helotiales</taxon>
        <taxon>Hyaloscyphaceae</taxon>
        <taxon>Hyaloscypha</taxon>
    </lineage>
</organism>
<feature type="active site" evidence="14">
    <location>
        <position position="344"/>
    </location>
</feature>